<evidence type="ECO:0000313" key="2">
    <source>
        <dbReference type="Proteomes" id="UP001231649"/>
    </source>
</evidence>
<keyword evidence="2" id="KW-1185">Reference proteome</keyword>
<proteinExistence type="predicted"/>
<sequence length="221" mass="25273">MTTLPYENIYPKEKECCFFSKCCFCIPLKTGCFILGYISVILNLLITLFYIGTLSFLAFYTHGFRYIRLKENEDGEMVPDTESMSKSKLGETVAILFLVGFLNIAWFLMNIVLLVGLHRKRPGHIKLHVSVATLRLVLSVVGVGMYGPHHTSHSMLVCYGEIALTAYFILIYYVYAVQLEREMRPSEPREVSDIVAHVLYSYPQNIDKINLTEENKSYITA</sequence>
<name>A0ACC2QNX4_9NEOP</name>
<gene>
    <name evidence="1" type="ORF">PYW08_005982</name>
</gene>
<evidence type="ECO:0000313" key="1">
    <source>
        <dbReference type="EMBL" id="KAJ8720517.1"/>
    </source>
</evidence>
<dbReference type="EMBL" id="CM056795">
    <property type="protein sequence ID" value="KAJ8720517.1"/>
    <property type="molecule type" value="Genomic_DNA"/>
</dbReference>
<accession>A0ACC2QNX4</accession>
<organism evidence="1 2">
    <name type="scientific">Mythimna loreyi</name>
    <dbReference type="NCBI Taxonomy" id="667449"/>
    <lineage>
        <taxon>Eukaryota</taxon>
        <taxon>Metazoa</taxon>
        <taxon>Ecdysozoa</taxon>
        <taxon>Arthropoda</taxon>
        <taxon>Hexapoda</taxon>
        <taxon>Insecta</taxon>
        <taxon>Pterygota</taxon>
        <taxon>Neoptera</taxon>
        <taxon>Endopterygota</taxon>
        <taxon>Lepidoptera</taxon>
        <taxon>Glossata</taxon>
        <taxon>Ditrysia</taxon>
        <taxon>Noctuoidea</taxon>
        <taxon>Noctuidae</taxon>
        <taxon>Noctuinae</taxon>
        <taxon>Hadenini</taxon>
        <taxon>Mythimna</taxon>
    </lineage>
</organism>
<dbReference type="Proteomes" id="UP001231649">
    <property type="component" value="Chromosome 19"/>
</dbReference>
<protein>
    <submittedName>
        <fullName evidence="1">Uncharacterized protein</fullName>
    </submittedName>
</protein>
<reference evidence="1" key="1">
    <citation type="submission" date="2023-03" db="EMBL/GenBank/DDBJ databases">
        <title>Chromosome-level genomes of two armyworms, Mythimna separata and Mythimna loreyi, provide insights into the biosynthesis and reception of sex pheromones.</title>
        <authorList>
            <person name="Zhao H."/>
        </authorList>
    </citation>
    <scope>NUCLEOTIDE SEQUENCE</scope>
    <source>
        <strain evidence="1">BeijingLab</strain>
    </source>
</reference>
<comment type="caution">
    <text evidence="1">The sequence shown here is derived from an EMBL/GenBank/DDBJ whole genome shotgun (WGS) entry which is preliminary data.</text>
</comment>